<comment type="caution">
    <text evidence="2">The sequence shown here is derived from an EMBL/GenBank/DDBJ whole genome shotgun (WGS) entry which is preliminary data.</text>
</comment>
<dbReference type="InterPro" id="IPR010664">
    <property type="entry name" value="LipoPS_assembly_LptC-rel"/>
</dbReference>
<dbReference type="Gene3D" id="2.60.450.10">
    <property type="entry name" value="Lipopolysaccharide (LPS) transport protein A like domain"/>
    <property type="match status" value="1"/>
</dbReference>
<feature type="transmembrane region" description="Helical" evidence="1">
    <location>
        <begin position="7"/>
        <end position="23"/>
    </location>
</feature>
<proteinExistence type="predicted"/>
<gene>
    <name evidence="2" type="primary">lptC</name>
    <name evidence="2" type="ORF">OSR52_16735</name>
</gene>
<dbReference type="NCBIfam" id="TIGR04409">
    <property type="entry name" value="LptC_YrbK"/>
    <property type="match status" value="1"/>
</dbReference>
<keyword evidence="3" id="KW-1185">Reference proteome</keyword>
<dbReference type="EMBL" id="JAPMUA010000007">
    <property type="protein sequence ID" value="MDG3587509.1"/>
    <property type="molecule type" value="Genomic_DNA"/>
</dbReference>
<evidence type="ECO:0000313" key="2">
    <source>
        <dbReference type="EMBL" id="MDG3587509.1"/>
    </source>
</evidence>
<reference evidence="2" key="1">
    <citation type="submission" date="2022-11" db="EMBL/GenBank/DDBJ databases">
        <title>High-quality draft genome sequence of Galbibacter sp. strain CMA-7.</title>
        <authorList>
            <person name="Wei L."/>
            <person name="Dong C."/>
            <person name="Shao Z."/>
        </authorList>
    </citation>
    <scope>NUCLEOTIDE SEQUENCE</scope>
    <source>
        <strain evidence="2">CMA-7</strain>
    </source>
</reference>
<sequence length="195" mass="22151">MQQKLKYRLLNIVTVIAVTMFFSCEGNLKEVQKMTAQNKMPVGVAEDFVLKYTDSTKLKAVVSGPLYEDYTNQTFPFQEFPKGVHVVFYDDSNQKSTITAKYAIFYSKSDLVDMKGDVVLKTYDGKQLLADQLFWDQKNQWIFTEGPYTFNSPDLNMTGIGIDFNKEFTVVNSHGNSGTAVVKEETKTEEAPKTE</sequence>
<organism evidence="2 3">
    <name type="scientific">Galbibacter pacificus</name>
    <dbReference type="NCBI Taxonomy" id="2996052"/>
    <lineage>
        <taxon>Bacteria</taxon>
        <taxon>Pseudomonadati</taxon>
        <taxon>Bacteroidota</taxon>
        <taxon>Flavobacteriia</taxon>
        <taxon>Flavobacteriales</taxon>
        <taxon>Flavobacteriaceae</taxon>
        <taxon>Galbibacter</taxon>
    </lineage>
</organism>
<keyword evidence="1" id="KW-0472">Membrane</keyword>
<dbReference type="Proteomes" id="UP001153642">
    <property type="component" value="Unassembled WGS sequence"/>
</dbReference>
<evidence type="ECO:0000313" key="3">
    <source>
        <dbReference type="Proteomes" id="UP001153642"/>
    </source>
</evidence>
<evidence type="ECO:0000256" key="1">
    <source>
        <dbReference type="SAM" id="Phobius"/>
    </source>
</evidence>
<dbReference type="RefSeq" id="WP_277901259.1">
    <property type="nucleotide sequence ID" value="NZ_JAPMUA010000007.1"/>
</dbReference>
<keyword evidence="1" id="KW-1133">Transmembrane helix</keyword>
<dbReference type="InterPro" id="IPR026265">
    <property type="entry name" value="LptC"/>
</dbReference>
<accession>A0ABT6FW59</accession>
<dbReference type="PROSITE" id="PS51257">
    <property type="entry name" value="PROKAR_LIPOPROTEIN"/>
    <property type="match status" value="1"/>
</dbReference>
<name>A0ABT6FW59_9FLAO</name>
<protein>
    <submittedName>
        <fullName evidence="2">LPS export ABC transporter periplasmic protein LptC</fullName>
    </submittedName>
</protein>
<keyword evidence="1" id="KW-0812">Transmembrane</keyword>
<dbReference type="Pfam" id="PF06835">
    <property type="entry name" value="LptC"/>
    <property type="match status" value="1"/>
</dbReference>